<reference evidence="1 2" key="1">
    <citation type="submission" date="2015-04" db="EMBL/GenBank/DDBJ databases">
        <authorList>
            <person name="Syromyatnikov M.Y."/>
            <person name="Popov V.N."/>
        </authorList>
    </citation>
    <scope>NUCLEOTIDE SEQUENCE [LARGE SCALE GENOMIC DNA]</scope>
</reference>
<sequence>MNTFSAVHSKKTTKTKIVKTFVATAWKLSNSDDQRNTLSCENHQWNSKLHHLIIEKFKVHK</sequence>
<accession>A0A1J1ITC4</accession>
<dbReference type="Proteomes" id="UP000183832">
    <property type="component" value="Unassembled WGS sequence"/>
</dbReference>
<organism evidence="1 2">
    <name type="scientific">Clunio marinus</name>
    <dbReference type="NCBI Taxonomy" id="568069"/>
    <lineage>
        <taxon>Eukaryota</taxon>
        <taxon>Metazoa</taxon>
        <taxon>Ecdysozoa</taxon>
        <taxon>Arthropoda</taxon>
        <taxon>Hexapoda</taxon>
        <taxon>Insecta</taxon>
        <taxon>Pterygota</taxon>
        <taxon>Neoptera</taxon>
        <taxon>Endopterygota</taxon>
        <taxon>Diptera</taxon>
        <taxon>Nematocera</taxon>
        <taxon>Chironomoidea</taxon>
        <taxon>Chironomidae</taxon>
        <taxon>Clunio</taxon>
    </lineage>
</organism>
<evidence type="ECO:0000313" key="1">
    <source>
        <dbReference type="EMBL" id="CRL02978.1"/>
    </source>
</evidence>
<proteinExistence type="predicted"/>
<dbReference type="EMBL" id="CVRI01000059">
    <property type="protein sequence ID" value="CRL02978.1"/>
    <property type="molecule type" value="Genomic_DNA"/>
</dbReference>
<protein>
    <submittedName>
        <fullName evidence="1">CLUMA_CG016738, isoform A</fullName>
    </submittedName>
</protein>
<gene>
    <name evidence="1" type="ORF">CLUMA_CG016738</name>
</gene>
<name>A0A1J1ITC4_9DIPT</name>
<evidence type="ECO:0000313" key="2">
    <source>
        <dbReference type="Proteomes" id="UP000183832"/>
    </source>
</evidence>
<keyword evidence="2" id="KW-1185">Reference proteome</keyword>
<dbReference type="AlphaFoldDB" id="A0A1J1ITC4"/>